<feature type="binding site" description="covalent" evidence="4">
    <location>
        <position position="145"/>
    </location>
    <ligand>
        <name>heme c</name>
        <dbReference type="ChEBI" id="CHEBI:61717"/>
        <label>2</label>
    </ligand>
</feature>
<dbReference type="PANTHER" id="PTHR33751">
    <property type="entry name" value="CBB3-TYPE CYTOCHROME C OXIDASE SUBUNIT FIXP"/>
    <property type="match status" value="1"/>
</dbReference>
<dbReference type="InterPro" id="IPR009056">
    <property type="entry name" value="Cyt_c-like_dom"/>
</dbReference>
<feature type="chain" id="PRO_5012417238" evidence="6">
    <location>
        <begin position="22"/>
        <end position="235"/>
    </location>
</feature>
<protein>
    <submittedName>
        <fullName evidence="8">Cytochrome c553</fullName>
    </submittedName>
</protein>
<evidence type="ECO:0000313" key="9">
    <source>
        <dbReference type="Proteomes" id="UP000192911"/>
    </source>
</evidence>
<evidence type="ECO:0000256" key="5">
    <source>
        <dbReference type="PIRSR" id="PIRSR000005-2"/>
    </source>
</evidence>
<evidence type="ECO:0000256" key="1">
    <source>
        <dbReference type="ARBA" id="ARBA00022617"/>
    </source>
</evidence>
<dbReference type="Proteomes" id="UP000192911">
    <property type="component" value="Unassembled WGS sequence"/>
</dbReference>
<dbReference type="GO" id="GO:0009055">
    <property type="term" value="F:electron transfer activity"/>
    <property type="evidence" value="ECO:0007669"/>
    <property type="project" value="InterPro"/>
</dbReference>
<dbReference type="InterPro" id="IPR050597">
    <property type="entry name" value="Cytochrome_c_Oxidase_Subunit"/>
</dbReference>
<dbReference type="InterPro" id="IPR036909">
    <property type="entry name" value="Cyt_c-like_dom_sf"/>
</dbReference>
<dbReference type="Pfam" id="PF00034">
    <property type="entry name" value="Cytochrom_C"/>
    <property type="match status" value="2"/>
</dbReference>
<feature type="signal peptide" evidence="6">
    <location>
        <begin position="1"/>
        <end position="21"/>
    </location>
</feature>
<sequence>MLRRTAAIALSCLVWMGAAKAQDATAERAPDTMEARVQGCAACHGAHGEGTNNDYFPRLSGKPAGYLYNQLVAFRDGQRQYPPMNYLLAYLPDAYLHKIAEYFAAQRPPYPPPATPTVSQALLSRGEQIAKSGDPANKVPACAACHGAALTGMEPAIPGLLGLHAEYVSAQLGAWRYGTRKSIAPDCMHEVASRLSNDDITAVAAWLAASRGAASAAPVAKGSLKMPLACGSEPQ</sequence>
<dbReference type="SUPFAM" id="SSF46626">
    <property type="entry name" value="Cytochrome c"/>
    <property type="match status" value="2"/>
</dbReference>
<dbReference type="InterPro" id="IPR024167">
    <property type="entry name" value="Cytochrome_c4-like"/>
</dbReference>
<dbReference type="EMBL" id="FXAH01000008">
    <property type="protein sequence ID" value="SMF47934.1"/>
    <property type="molecule type" value="Genomic_DNA"/>
</dbReference>
<dbReference type="Gene3D" id="1.10.760.10">
    <property type="entry name" value="Cytochrome c-like domain"/>
    <property type="match status" value="2"/>
</dbReference>
<feature type="binding site" description="axial binding residue" evidence="5">
    <location>
        <position position="84"/>
    </location>
    <ligand>
        <name>heme c</name>
        <dbReference type="ChEBI" id="CHEBI:61717"/>
        <label>1</label>
    </ligand>
    <ligandPart>
        <name>Fe</name>
        <dbReference type="ChEBI" id="CHEBI:18248"/>
    </ligandPart>
</feature>
<proteinExistence type="predicted"/>
<feature type="binding site" description="covalent" evidence="4">
    <location>
        <position position="40"/>
    </location>
    <ligand>
        <name>heme c</name>
        <dbReference type="ChEBI" id="CHEBI:61717"/>
        <label>1</label>
    </ligand>
</feature>
<keyword evidence="1 4" id="KW-0349">Heme</keyword>
<feature type="domain" description="Cytochrome c" evidence="7">
    <location>
        <begin position="121"/>
        <end position="211"/>
    </location>
</feature>
<dbReference type="PROSITE" id="PS51007">
    <property type="entry name" value="CYTC"/>
    <property type="match status" value="2"/>
</dbReference>
<dbReference type="AlphaFoldDB" id="A0A1X7F8N2"/>
<evidence type="ECO:0000256" key="3">
    <source>
        <dbReference type="ARBA" id="ARBA00023004"/>
    </source>
</evidence>
<reference evidence="9" key="1">
    <citation type="submission" date="2017-04" db="EMBL/GenBank/DDBJ databases">
        <authorList>
            <person name="Varghese N."/>
            <person name="Submissions S."/>
        </authorList>
    </citation>
    <scope>NUCLEOTIDE SEQUENCE [LARGE SCALE GENOMIC DNA]</scope>
    <source>
        <strain evidence="9">Ballard 720</strain>
    </source>
</reference>
<keyword evidence="9" id="KW-1185">Reference proteome</keyword>
<evidence type="ECO:0000259" key="7">
    <source>
        <dbReference type="PROSITE" id="PS51007"/>
    </source>
</evidence>
<feature type="binding site" description="covalent" evidence="4">
    <location>
        <position position="142"/>
    </location>
    <ligand>
        <name>heme c</name>
        <dbReference type="ChEBI" id="CHEBI:61717"/>
        <label>2</label>
    </ligand>
</feature>
<evidence type="ECO:0000256" key="6">
    <source>
        <dbReference type="SAM" id="SignalP"/>
    </source>
</evidence>
<evidence type="ECO:0000256" key="2">
    <source>
        <dbReference type="ARBA" id="ARBA00022723"/>
    </source>
</evidence>
<feature type="binding site" description="axial binding residue" evidence="5">
    <location>
        <position position="44"/>
    </location>
    <ligand>
        <name>heme c</name>
        <dbReference type="ChEBI" id="CHEBI:61717"/>
        <label>1</label>
    </ligand>
    <ligandPart>
        <name>Fe</name>
        <dbReference type="ChEBI" id="CHEBI:18248"/>
    </ligandPart>
</feature>
<feature type="binding site" description="axial binding residue" evidence="5">
    <location>
        <position position="146"/>
    </location>
    <ligand>
        <name>heme c</name>
        <dbReference type="ChEBI" id="CHEBI:61717"/>
        <label>2</label>
    </ligand>
    <ligandPart>
        <name>Fe</name>
        <dbReference type="ChEBI" id="CHEBI:18248"/>
    </ligandPart>
</feature>
<organism evidence="8 9">
    <name type="scientific">Trinickia caryophylli</name>
    <name type="common">Paraburkholderia caryophylli</name>
    <dbReference type="NCBI Taxonomy" id="28094"/>
    <lineage>
        <taxon>Bacteria</taxon>
        <taxon>Pseudomonadati</taxon>
        <taxon>Pseudomonadota</taxon>
        <taxon>Betaproteobacteria</taxon>
        <taxon>Burkholderiales</taxon>
        <taxon>Burkholderiaceae</taxon>
        <taxon>Trinickia</taxon>
    </lineage>
</organism>
<dbReference type="STRING" id="28094.SAMN06295900_10812"/>
<dbReference type="GO" id="GO:0042597">
    <property type="term" value="C:periplasmic space"/>
    <property type="evidence" value="ECO:0007669"/>
    <property type="project" value="InterPro"/>
</dbReference>
<keyword evidence="6" id="KW-0732">Signal</keyword>
<feature type="binding site" description="axial binding residue" evidence="5">
    <location>
        <position position="188"/>
    </location>
    <ligand>
        <name>heme c</name>
        <dbReference type="ChEBI" id="CHEBI:61717"/>
        <label>2</label>
    </ligand>
    <ligandPart>
        <name>Fe</name>
        <dbReference type="ChEBI" id="CHEBI:18248"/>
    </ligandPart>
</feature>
<feature type="domain" description="Cytochrome c" evidence="7">
    <location>
        <begin position="24"/>
        <end position="107"/>
    </location>
</feature>
<name>A0A1X7F8N2_TRICW</name>
<accession>A0A1X7F8N2</accession>
<evidence type="ECO:0000256" key="4">
    <source>
        <dbReference type="PIRSR" id="PIRSR000005-1"/>
    </source>
</evidence>
<dbReference type="PIRSF" id="PIRSF000005">
    <property type="entry name" value="Cytochrome_c4"/>
    <property type="match status" value="1"/>
</dbReference>
<keyword evidence="3 5" id="KW-0408">Iron</keyword>
<comment type="PTM">
    <text evidence="4">Binds 2 heme c groups covalently per subunit.</text>
</comment>
<feature type="binding site" description="covalent" evidence="4">
    <location>
        <position position="43"/>
    </location>
    <ligand>
        <name>heme c</name>
        <dbReference type="ChEBI" id="CHEBI:61717"/>
        <label>1</label>
    </ligand>
</feature>
<dbReference type="OrthoDB" id="9773456at2"/>
<dbReference type="PANTHER" id="PTHR33751:SF11">
    <property type="entry name" value="BLL4483 PROTEIN"/>
    <property type="match status" value="1"/>
</dbReference>
<dbReference type="RefSeq" id="WP_085228369.1">
    <property type="nucleotide sequence ID" value="NZ_BSQD01000010.1"/>
</dbReference>
<dbReference type="GO" id="GO:0005506">
    <property type="term" value="F:iron ion binding"/>
    <property type="evidence" value="ECO:0007669"/>
    <property type="project" value="InterPro"/>
</dbReference>
<dbReference type="GO" id="GO:0020037">
    <property type="term" value="F:heme binding"/>
    <property type="evidence" value="ECO:0007669"/>
    <property type="project" value="InterPro"/>
</dbReference>
<gene>
    <name evidence="8" type="ORF">SAMN06295900_10812</name>
</gene>
<evidence type="ECO:0000313" key="8">
    <source>
        <dbReference type="EMBL" id="SMF47934.1"/>
    </source>
</evidence>
<keyword evidence="2 5" id="KW-0479">Metal-binding</keyword>